<name>E3SJ69_9CAUD</name>
<dbReference type="EMBL" id="GU071095">
    <property type="protein sequence ID" value="ADO97517.1"/>
    <property type="molecule type" value="Genomic_DNA"/>
</dbReference>
<organism evidence="1 2">
    <name type="scientific">Synechococcus phage S-SM2</name>
    <dbReference type="NCBI Taxonomy" id="444860"/>
    <lineage>
        <taxon>Viruses</taxon>
        <taxon>Duplodnaviria</taxon>
        <taxon>Heunggongvirae</taxon>
        <taxon>Uroviricota</taxon>
        <taxon>Caudoviricetes</taxon>
        <taxon>Pantevenvirales</taxon>
        <taxon>Kyanoviridae</taxon>
        <taxon>Nilusvirus</taxon>
        <taxon>Nilusvirus ssm2</taxon>
    </lineage>
</organism>
<dbReference type="RefSeq" id="YP_004322331.1">
    <property type="nucleotide sequence ID" value="NC_015279.1"/>
</dbReference>
<accession>E3SJ69</accession>
<reference evidence="1 2" key="1">
    <citation type="journal article" date="2010" name="Environ. Microbiol.">
        <title>Genomic analysis of oceanic cyanobacterial myoviruses compared with T4-like myoviruses from diverse hosts and environments.</title>
        <authorList>
            <person name="Sullivan M.B."/>
            <person name="Huang K.H."/>
            <person name="Ignacio-Espinoza J.C."/>
            <person name="Berlin A.M."/>
            <person name="Kelly L."/>
            <person name="Weigele P.R."/>
            <person name="DeFrancesco A.S."/>
            <person name="Kern S.E."/>
            <person name="Thompson L.R."/>
            <person name="Young S."/>
            <person name="Yandava C."/>
            <person name="Fu R."/>
            <person name="Krastins B."/>
            <person name="Chase M."/>
            <person name="Sarracino D."/>
            <person name="Osburne M.S."/>
            <person name="Henn M.R."/>
            <person name="Chisholm S.W."/>
        </authorList>
    </citation>
    <scope>NUCLEOTIDE SEQUENCE [LARGE SCALE GENOMIC DNA]</scope>
    <source>
        <strain evidence="1">8017-1</strain>
    </source>
</reference>
<evidence type="ECO:0000313" key="1">
    <source>
        <dbReference type="EMBL" id="ADO97517.1"/>
    </source>
</evidence>
<proteinExistence type="predicted"/>
<dbReference type="GeneID" id="10326903"/>
<dbReference type="Proteomes" id="UP000006524">
    <property type="component" value="Segment"/>
</dbReference>
<dbReference type="KEGG" id="vg:10326903"/>
<sequence>MPFLSSSAAEPTTVNRLVVGSNPTWGVMLA</sequence>
<keyword evidence="2" id="KW-1185">Reference proteome</keyword>
<gene>
    <name evidence="1" type="ORF">SSM2_178</name>
</gene>
<dbReference type="AntiFam" id="ANF00010">
    <property type="entry name" value="tRNA translation"/>
</dbReference>
<evidence type="ECO:0000313" key="2">
    <source>
        <dbReference type="Proteomes" id="UP000006524"/>
    </source>
</evidence>
<protein>
    <submittedName>
        <fullName evidence="1">Uncharacterized protein</fullName>
    </submittedName>
</protein>